<dbReference type="PATRIC" id="fig|1423816.3.peg.2328"/>
<accession>A0A0R1EJQ9</accession>
<dbReference type="Pfam" id="PF13347">
    <property type="entry name" value="MFS_2"/>
    <property type="match status" value="1"/>
</dbReference>
<feature type="transmembrane region" description="Helical" evidence="1">
    <location>
        <begin position="30"/>
        <end position="50"/>
    </location>
</feature>
<feature type="transmembrane region" description="Helical" evidence="1">
    <location>
        <begin position="62"/>
        <end position="81"/>
    </location>
</feature>
<reference evidence="2 3" key="1">
    <citation type="journal article" date="2015" name="Genome Announc.">
        <title>Expanding the biotechnology potential of lactobacilli through comparative genomics of 213 strains and associated genera.</title>
        <authorList>
            <person name="Sun Z."/>
            <person name="Harris H.M."/>
            <person name="McCann A."/>
            <person name="Guo C."/>
            <person name="Argimon S."/>
            <person name="Zhang W."/>
            <person name="Yang X."/>
            <person name="Jeffery I.B."/>
            <person name="Cooney J.C."/>
            <person name="Kagawa T.F."/>
            <person name="Liu W."/>
            <person name="Song Y."/>
            <person name="Salvetti E."/>
            <person name="Wrobel A."/>
            <person name="Rasinkangas P."/>
            <person name="Parkhill J."/>
            <person name="Rea M.C."/>
            <person name="O'Sullivan O."/>
            <person name="Ritari J."/>
            <person name="Douillard F.P."/>
            <person name="Paul Ross R."/>
            <person name="Yang R."/>
            <person name="Briner A.E."/>
            <person name="Felis G.E."/>
            <person name="de Vos W.M."/>
            <person name="Barrangou R."/>
            <person name="Klaenhammer T.R."/>
            <person name="Caufield P.W."/>
            <person name="Cui Y."/>
            <person name="Zhang H."/>
            <person name="O'Toole P.W."/>
        </authorList>
    </citation>
    <scope>NUCLEOTIDE SEQUENCE [LARGE SCALE GENOMIC DNA]</scope>
    <source>
        <strain evidence="2 3">DSM 20178</strain>
    </source>
</reference>
<dbReference type="EMBL" id="AZCT01000030">
    <property type="protein sequence ID" value="KRK09693.1"/>
    <property type="molecule type" value="Genomic_DNA"/>
</dbReference>
<gene>
    <name evidence="2" type="ORF">FD51_GL002246</name>
</gene>
<evidence type="ECO:0000313" key="2">
    <source>
        <dbReference type="EMBL" id="KRK09693.1"/>
    </source>
</evidence>
<keyword evidence="1" id="KW-1133">Transmembrane helix</keyword>
<organism evidence="2 3">
    <name type="scientific">Lacticaseibacillus zeae DSM 20178 = KCTC 3804</name>
    <dbReference type="NCBI Taxonomy" id="1423816"/>
    <lineage>
        <taxon>Bacteria</taxon>
        <taxon>Bacillati</taxon>
        <taxon>Bacillota</taxon>
        <taxon>Bacilli</taxon>
        <taxon>Lactobacillales</taxon>
        <taxon>Lactobacillaceae</taxon>
        <taxon>Lacticaseibacillus</taxon>
    </lineage>
</organism>
<proteinExistence type="predicted"/>
<evidence type="ECO:0000256" key="1">
    <source>
        <dbReference type="SAM" id="Phobius"/>
    </source>
</evidence>
<dbReference type="Proteomes" id="UP000051984">
    <property type="component" value="Unassembled WGS sequence"/>
</dbReference>
<sequence>MIADTIRYGASMGIQAEGILASTDDFGVNVGLGVGGLITAGLFHFSGYVANRTQNAATLTMINLNYVWIPLVIYVGMYFVLRLYDEGRIERAIEARK</sequence>
<dbReference type="AlphaFoldDB" id="A0A0R1EJQ9"/>
<comment type="caution">
    <text evidence="2">The sequence shown here is derived from an EMBL/GenBank/DDBJ whole genome shotgun (WGS) entry which is preliminary data.</text>
</comment>
<protein>
    <submittedName>
        <fullName evidence="2">Na+ xyloside symporter related transporter</fullName>
    </submittedName>
</protein>
<keyword evidence="1" id="KW-0472">Membrane</keyword>
<keyword evidence="1" id="KW-0812">Transmembrane</keyword>
<name>A0A0R1EJQ9_LACZE</name>
<dbReference type="eggNOG" id="COG2211">
    <property type="taxonomic scope" value="Bacteria"/>
</dbReference>
<evidence type="ECO:0000313" key="3">
    <source>
        <dbReference type="Proteomes" id="UP000051984"/>
    </source>
</evidence>